<evidence type="ECO:0000313" key="6">
    <source>
        <dbReference type="EMBL" id="EGG03154.1"/>
    </source>
</evidence>
<dbReference type="Gene3D" id="1.10.45.10">
    <property type="entry name" value="Vanillyl-alcohol Oxidase, Chain A, domain 4"/>
    <property type="match status" value="1"/>
</dbReference>
<dbReference type="PROSITE" id="PS51387">
    <property type="entry name" value="FAD_PCMH"/>
    <property type="match status" value="1"/>
</dbReference>
<dbReference type="InterPro" id="IPR016169">
    <property type="entry name" value="FAD-bd_PCMH_sub2"/>
</dbReference>
<dbReference type="UniPathway" id="UPA00771">
    <property type="reaction ID" value="UER00766"/>
</dbReference>
<dbReference type="GO" id="GO:0016020">
    <property type="term" value="C:membrane"/>
    <property type="evidence" value="ECO:0007669"/>
    <property type="project" value="InterPro"/>
</dbReference>
<dbReference type="Gene3D" id="3.30.465.10">
    <property type="match status" value="1"/>
</dbReference>
<dbReference type="InterPro" id="IPR016167">
    <property type="entry name" value="FAD-bd_PCMH_sub1"/>
</dbReference>
<dbReference type="InterPro" id="IPR007173">
    <property type="entry name" value="ALO_C"/>
</dbReference>
<dbReference type="InterPro" id="IPR010031">
    <property type="entry name" value="FAD_lactone_oxidase-like"/>
</dbReference>
<dbReference type="Pfam" id="PF04030">
    <property type="entry name" value="ALO"/>
    <property type="match status" value="1"/>
</dbReference>
<keyword evidence="7" id="KW-1185">Reference proteome</keyword>
<dbReference type="AlphaFoldDB" id="F4RWW0"/>
<evidence type="ECO:0000313" key="7">
    <source>
        <dbReference type="Proteomes" id="UP000001072"/>
    </source>
</evidence>
<dbReference type="OrthoDB" id="610608at2759"/>
<comment type="pathway">
    <text evidence="1">Cofactor biosynthesis; D-erythroascorbate biosynthesis; dehydro-D-arabinono-1,4-lactone from D-arabinose: step 2/2.</text>
</comment>
<gene>
    <name evidence="6" type="ORF">MELLADRAFT_25325</name>
</gene>
<dbReference type="GO" id="GO:0003885">
    <property type="term" value="F:D-arabinono-1,4-lactone oxidase activity"/>
    <property type="evidence" value="ECO:0007669"/>
    <property type="project" value="UniProtKB-EC"/>
</dbReference>
<dbReference type="HOGENOM" id="CLU_003896_4_3_1"/>
<dbReference type="GO" id="GO:0005739">
    <property type="term" value="C:mitochondrion"/>
    <property type="evidence" value="ECO:0007669"/>
    <property type="project" value="TreeGrafter"/>
</dbReference>
<feature type="non-terminal residue" evidence="6">
    <location>
        <position position="442"/>
    </location>
</feature>
<dbReference type="InterPro" id="IPR036318">
    <property type="entry name" value="FAD-bd_PCMH-like_sf"/>
</dbReference>
<evidence type="ECO:0000256" key="4">
    <source>
        <dbReference type="ARBA" id="ARBA00033418"/>
    </source>
</evidence>
<dbReference type="Gene3D" id="3.30.70.2520">
    <property type="match status" value="1"/>
</dbReference>
<dbReference type="KEGG" id="mlr:MELLADRAFT_25325"/>
<evidence type="ECO:0000259" key="5">
    <source>
        <dbReference type="PROSITE" id="PS51387"/>
    </source>
</evidence>
<proteinExistence type="predicted"/>
<dbReference type="PANTHER" id="PTHR43762:SF1">
    <property type="entry name" value="D-ARABINONO-1,4-LACTONE OXIDASE"/>
    <property type="match status" value="1"/>
</dbReference>
<dbReference type="GO" id="GO:0071949">
    <property type="term" value="F:FAD binding"/>
    <property type="evidence" value="ECO:0007669"/>
    <property type="project" value="InterPro"/>
</dbReference>
<dbReference type="EC" id="1.1.3.37" evidence="2"/>
<reference evidence="7" key="1">
    <citation type="journal article" date="2011" name="Proc. Natl. Acad. Sci. U.S.A.">
        <title>Obligate biotrophy features unraveled by the genomic analysis of rust fungi.</title>
        <authorList>
            <person name="Duplessis S."/>
            <person name="Cuomo C.A."/>
            <person name="Lin Y.-C."/>
            <person name="Aerts A."/>
            <person name="Tisserant E."/>
            <person name="Veneault-Fourrey C."/>
            <person name="Joly D.L."/>
            <person name="Hacquard S."/>
            <person name="Amselem J."/>
            <person name="Cantarel B.L."/>
            <person name="Chiu R."/>
            <person name="Coutinho P.M."/>
            <person name="Feau N."/>
            <person name="Field M."/>
            <person name="Frey P."/>
            <person name="Gelhaye E."/>
            <person name="Goldberg J."/>
            <person name="Grabherr M.G."/>
            <person name="Kodira C.D."/>
            <person name="Kohler A."/>
            <person name="Kuees U."/>
            <person name="Lindquist E.A."/>
            <person name="Lucas S.M."/>
            <person name="Mago R."/>
            <person name="Mauceli E."/>
            <person name="Morin E."/>
            <person name="Murat C."/>
            <person name="Pangilinan J.L."/>
            <person name="Park R."/>
            <person name="Pearson M."/>
            <person name="Quesneville H."/>
            <person name="Rouhier N."/>
            <person name="Sakthikumar S."/>
            <person name="Salamov A.A."/>
            <person name="Schmutz J."/>
            <person name="Selles B."/>
            <person name="Shapiro H."/>
            <person name="Tanguay P."/>
            <person name="Tuskan G.A."/>
            <person name="Henrissat B."/>
            <person name="Van de Peer Y."/>
            <person name="Rouze P."/>
            <person name="Ellis J.G."/>
            <person name="Dodds P.N."/>
            <person name="Schein J.E."/>
            <person name="Zhong S."/>
            <person name="Hamelin R.C."/>
            <person name="Grigoriev I.V."/>
            <person name="Szabo L.J."/>
            <person name="Martin F."/>
        </authorList>
    </citation>
    <scope>NUCLEOTIDE SEQUENCE [LARGE SCALE GENOMIC DNA]</scope>
    <source>
        <strain evidence="7">98AG31 / pathotype 3-4-7</strain>
    </source>
</reference>
<protein>
    <recommendedName>
        <fullName evidence="2">D-arabinono-1,4-lactone oxidase</fullName>
        <ecNumber evidence="2">1.1.3.37</ecNumber>
    </recommendedName>
    <alternativeName>
        <fullName evidence="4">L-galactono-gamma-lactone oxidase</fullName>
    </alternativeName>
</protein>
<evidence type="ECO:0000256" key="2">
    <source>
        <dbReference type="ARBA" id="ARBA00013136"/>
    </source>
</evidence>
<dbReference type="Gene3D" id="3.30.43.10">
    <property type="entry name" value="Uridine Diphospho-n-acetylenolpyruvylglucosamine Reductase, domain 2"/>
    <property type="match status" value="1"/>
</dbReference>
<dbReference type="FunCoup" id="F4RWW0">
    <property type="interactions" value="371"/>
</dbReference>
<dbReference type="VEuPathDB" id="FungiDB:MELLADRAFT_25325"/>
<dbReference type="PIRSF" id="PIRSF000136">
    <property type="entry name" value="LGO_GLO"/>
    <property type="match status" value="1"/>
</dbReference>
<dbReference type="InterPro" id="IPR006094">
    <property type="entry name" value="Oxid_FAD_bind_N"/>
</dbReference>
<name>F4RWW0_MELLP</name>
<dbReference type="InParanoid" id="F4RWW0"/>
<dbReference type="STRING" id="747676.F4RWW0"/>
<dbReference type="InterPro" id="IPR016166">
    <property type="entry name" value="FAD-bd_PCMH"/>
</dbReference>
<feature type="domain" description="FAD-binding PCMH-type" evidence="5">
    <location>
        <begin position="9"/>
        <end position="179"/>
    </location>
</feature>
<sequence length="442" mass="50296">TFQNWAGNIKCKPRSIMRPINEDQIKMIIELSNREKREIRCFGAGHSPSDLACSEDYMINLDELKGEIHVDKEKMTIEVFAGTRLKDFHQIAKSHGLALGNLGSISDQSIGGLISTATHGSGARFGNLSTFVLSLSSILANTNQITVSNEENQDIFRATLCGLGTTGIITRVKFQCEPSFNLEEIVTELGFDEFVDRYDVIGKSAEHVRIYWFPHLDKVRIERLNRTKKDPTPTQSVTKSTMMYGYNHWVHPLNLLIGRSIPGLLHYHAALSYHFIHQPSSSEDPADSVSVFNFDCGPSQYTYEGAVPYEKTSNVLKELNVWMKTEISKDGKKRLHFPVEIRPVAADEIWLSPSYGRLSTYIGIVQYKPFGIPVSYKEIFKTFENILSNHDGRPHWAKSHQFSILDLQKTYPKLSDFLKLRKELDPNGRFLNPYIRRHLLGE</sequence>
<dbReference type="RefSeq" id="XP_007413614.1">
    <property type="nucleotide sequence ID" value="XM_007413552.1"/>
</dbReference>
<organism evidence="7">
    <name type="scientific">Melampsora larici-populina (strain 98AG31 / pathotype 3-4-7)</name>
    <name type="common">Poplar leaf rust fungus</name>
    <dbReference type="NCBI Taxonomy" id="747676"/>
    <lineage>
        <taxon>Eukaryota</taxon>
        <taxon>Fungi</taxon>
        <taxon>Dikarya</taxon>
        <taxon>Basidiomycota</taxon>
        <taxon>Pucciniomycotina</taxon>
        <taxon>Pucciniomycetes</taxon>
        <taxon>Pucciniales</taxon>
        <taxon>Melampsoraceae</taxon>
        <taxon>Melampsora</taxon>
    </lineage>
</organism>
<dbReference type="InterPro" id="IPR016171">
    <property type="entry name" value="Vanillyl_alc_oxidase_C-sub2"/>
</dbReference>
<keyword evidence="3" id="KW-0560">Oxidoreductase</keyword>
<accession>F4RWW0</accession>
<dbReference type="EMBL" id="GL883126">
    <property type="protein sequence ID" value="EGG03154.1"/>
    <property type="molecule type" value="Genomic_DNA"/>
</dbReference>
<dbReference type="Proteomes" id="UP000001072">
    <property type="component" value="Unassembled WGS sequence"/>
</dbReference>
<dbReference type="Pfam" id="PF01565">
    <property type="entry name" value="FAD_binding_4"/>
    <property type="match status" value="1"/>
</dbReference>
<evidence type="ECO:0000256" key="3">
    <source>
        <dbReference type="ARBA" id="ARBA00023002"/>
    </source>
</evidence>
<evidence type="ECO:0000256" key="1">
    <source>
        <dbReference type="ARBA" id="ARBA00005083"/>
    </source>
</evidence>
<dbReference type="eggNOG" id="KOG4730">
    <property type="taxonomic scope" value="Eukaryota"/>
</dbReference>
<feature type="non-terminal residue" evidence="6">
    <location>
        <position position="1"/>
    </location>
</feature>
<dbReference type="GeneID" id="18926932"/>
<dbReference type="PANTHER" id="PTHR43762">
    <property type="entry name" value="L-GULONOLACTONE OXIDASE"/>
    <property type="match status" value="1"/>
</dbReference>
<dbReference type="SUPFAM" id="SSF56176">
    <property type="entry name" value="FAD-binding/transporter-associated domain-like"/>
    <property type="match status" value="1"/>
</dbReference>